<feature type="region of interest" description="Disordered" evidence="1">
    <location>
        <begin position="256"/>
        <end position="275"/>
    </location>
</feature>
<reference evidence="2" key="1">
    <citation type="submission" date="2020-02" db="EMBL/GenBank/DDBJ databases">
        <authorList>
            <person name="Meier V. D."/>
        </authorList>
    </citation>
    <scope>NUCLEOTIDE SEQUENCE</scope>
    <source>
        <strain evidence="2">AVDCRST_MAG86</strain>
    </source>
</reference>
<protein>
    <submittedName>
        <fullName evidence="2">Uncharacterized protein</fullName>
    </submittedName>
</protein>
<gene>
    <name evidence="2" type="ORF">AVDCRST_MAG86-1957</name>
</gene>
<proteinExistence type="predicted"/>
<accession>A0A6J4VB14</accession>
<dbReference type="EMBL" id="CADCWP010000154">
    <property type="protein sequence ID" value="CAA9573805.1"/>
    <property type="molecule type" value="Genomic_DNA"/>
</dbReference>
<evidence type="ECO:0000313" key="2">
    <source>
        <dbReference type="EMBL" id="CAA9573805.1"/>
    </source>
</evidence>
<name>A0A6J4VB14_9DEIN</name>
<dbReference type="AlphaFoldDB" id="A0A6J4VB14"/>
<organism evidence="2">
    <name type="scientific">uncultured Truepera sp</name>
    <dbReference type="NCBI Taxonomy" id="543023"/>
    <lineage>
        <taxon>Bacteria</taxon>
        <taxon>Thermotogati</taxon>
        <taxon>Deinococcota</taxon>
        <taxon>Deinococci</taxon>
        <taxon>Trueperales</taxon>
        <taxon>Trueperaceae</taxon>
        <taxon>Truepera</taxon>
        <taxon>environmental samples</taxon>
    </lineage>
</organism>
<evidence type="ECO:0000256" key="1">
    <source>
        <dbReference type="SAM" id="MobiDB-lite"/>
    </source>
</evidence>
<sequence>MSSTNSIRAHESKHVPTAYEGKLEPNYYCRGWNEKRQKYCKIRAGAGTDHKGSGRCKSHGGNSVVTSGRYSGIARPSIKEKLEQFEADADPLNLLPEVQLLRALILDFVNRYDESTDALVAWRNSFGTSYQAAVKLWRDEYSDWREKVTDIYEGGWRDVEADDLPAPPEPPDPFEHENKPRQVLDILSAGKFVGEVGKMVERIEKQRQEGTIRLETLDRVLEQLGVEVVKAVQQHVPDADTRTALLRDIEKQWGTIRLEPTTARPGAPQGARELN</sequence>